<dbReference type="EMBL" id="UYIG01000057">
    <property type="protein sequence ID" value="VDG27803.1"/>
    <property type="molecule type" value="Genomic_DNA"/>
</dbReference>
<accession>A0A660DXD4</accession>
<proteinExistence type="predicted"/>
<organism evidence="1 2">
    <name type="scientific">Lactiplantibacillus mudanjiangensis</name>
    <dbReference type="NCBI Taxonomy" id="1296538"/>
    <lineage>
        <taxon>Bacteria</taxon>
        <taxon>Bacillati</taxon>
        <taxon>Bacillota</taxon>
        <taxon>Bacilli</taxon>
        <taxon>Lactobacillales</taxon>
        <taxon>Lactobacillaceae</taxon>
        <taxon>Lactiplantibacillus</taxon>
    </lineage>
</organism>
<evidence type="ECO:0000313" key="1">
    <source>
        <dbReference type="EMBL" id="VDG27803.1"/>
    </source>
</evidence>
<dbReference type="RefSeq" id="WP_130851517.1">
    <property type="nucleotide sequence ID" value="NZ_UYIG01000057.1"/>
</dbReference>
<name>A0A660DXD4_9LACO</name>
<reference evidence="1 2" key="1">
    <citation type="submission" date="2018-11" db="EMBL/GenBank/DDBJ databases">
        <authorList>
            <person name="Wuyts S."/>
        </authorList>
    </citation>
    <scope>NUCLEOTIDE SEQUENCE [LARGE SCALE GENOMIC DNA]</scope>
    <source>
        <strain evidence="1">Lactobacillus mudanjiangensis AMBF249</strain>
    </source>
</reference>
<protein>
    <submittedName>
        <fullName evidence="1">Uncharacterized protein</fullName>
    </submittedName>
</protein>
<dbReference type="AlphaFoldDB" id="A0A660DXD4"/>
<dbReference type="Proteomes" id="UP000289996">
    <property type="component" value="Unassembled WGS sequence"/>
</dbReference>
<keyword evidence="2" id="KW-1185">Reference proteome</keyword>
<gene>
    <name evidence="1" type="ORF">MUDAN_MDHGFNIF_02626</name>
</gene>
<evidence type="ECO:0000313" key="2">
    <source>
        <dbReference type="Proteomes" id="UP000289996"/>
    </source>
</evidence>
<dbReference type="NCBIfam" id="NF047561">
    <property type="entry name" value="orf58_phage_fam"/>
    <property type="match status" value="1"/>
</dbReference>
<dbReference type="OrthoDB" id="2339486at2"/>
<sequence length="358" mass="40565">MSNQLYDPRAEVILTHKNGKKTTFPMFNRLEWDLQIQFEVPFGSSGYPPKCTVKIYNLSKTHRAMFKKGLHVVLKAGYYSHSVGVLCEGNITSVDPTVYDDNDTVVAFRFTAGTDYSRTAADTVKVTKLKKVTRYHRKTVATKPTIYKHRNKNGKVTTCTYMPKKKAKIQRTKYTVTKKERVNMTFKKGSTVSQVIKGIAKKAGFKFAKMQLKKNPVFKRGYTCHGKPWTVIQELVKKADSYLVNRQGKWYILNAKAGFKTGIVLEKSTSLIARPQRQDEDSAKQASYQIESLLRPELTTQSLIKVKSDELSGTFIVTSGSHTFDGTSWKTTCLITTPQAKQAATKNSHLTHIKKKRK</sequence>